<dbReference type="PANTHER" id="PTHR38149:SF1">
    <property type="entry name" value="ATPASE"/>
    <property type="match status" value="1"/>
</dbReference>
<dbReference type="InterPro" id="IPR027417">
    <property type="entry name" value="P-loop_NTPase"/>
</dbReference>
<evidence type="ECO:0000313" key="5">
    <source>
        <dbReference type="Proteomes" id="UP000253495"/>
    </source>
</evidence>
<dbReference type="EMBL" id="QPJC01000002">
    <property type="protein sequence ID" value="RCW46033.1"/>
    <property type="molecule type" value="Genomic_DNA"/>
</dbReference>
<dbReference type="Pfam" id="PF21117">
    <property type="entry name" value="MRB1590_C"/>
    <property type="match status" value="1"/>
</dbReference>
<proteinExistence type="predicted"/>
<dbReference type="PANTHER" id="PTHR38149">
    <property type="entry name" value="ATPASE"/>
    <property type="match status" value="1"/>
</dbReference>
<evidence type="ECO:0000313" key="4">
    <source>
        <dbReference type="EMBL" id="RCW46033.1"/>
    </source>
</evidence>
<name>A0A368VW17_9ACTN</name>
<dbReference type="InterPro" id="IPR046833">
    <property type="entry name" value="ABC_N"/>
</dbReference>
<comment type="caution">
    <text evidence="4">The sequence shown here is derived from an EMBL/GenBank/DDBJ whole genome shotgun (WGS) entry which is preliminary data.</text>
</comment>
<evidence type="ECO:0000259" key="3">
    <source>
        <dbReference type="Pfam" id="PF21117"/>
    </source>
</evidence>
<dbReference type="InterPro" id="IPR049069">
    <property type="entry name" value="MRB1590-like_C"/>
</dbReference>
<feature type="domain" description="MRB1590-like C-terminal" evidence="3">
    <location>
        <begin position="438"/>
        <end position="537"/>
    </location>
</feature>
<evidence type="ECO:0000259" key="1">
    <source>
        <dbReference type="Pfam" id="PF09818"/>
    </source>
</evidence>
<keyword evidence="5" id="KW-1185">Reference proteome</keyword>
<dbReference type="InterPro" id="IPR019195">
    <property type="entry name" value="ABC_ATPase_put"/>
</dbReference>
<feature type="domain" description="ATPase of the ABC class N-terminal" evidence="2">
    <location>
        <begin position="3"/>
        <end position="139"/>
    </location>
</feature>
<protein>
    <submittedName>
        <fullName evidence="4">Putative ABC-class ATPase</fullName>
    </submittedName>
</protein>
<dbReference type="Pfam" id="PF20446">
    <property type="entry name" value="ABC_N"/>
    <property type="match status" value="1"/>
</dbReference>
<gene>
    <name evidence="4" type="ORF">DFQ14_102335</name>
</gene>
<dbReference type="SUPFAM" id="SSF52540">
    <property type="entry name" value="P-loop containing nucleoside triphosphate hydrolases"/>
    <property type="match status" value="1"/>
</dbReference>
<dbReference type="Proteomes" id="UP000253495">
    <property type="component" value="Unassembled WGS sequence"/>
</dbReference>
<sequence length="542" mass="58989">MHGSSYGRYKALMGTWHFDGFTLEVHKVQPDPYAPASRCQVRVPAATAGFPEQLWSTPVRARGLAGVLLRAVHRQLRDSRLRVDAGHQQVLDRSACQILDGEVVLRLGIDLPGKGRTIDGKQAEQALCTDLPEAVAAALRWSSADQQRVREFVHSVEDTDALRRQLPELGLVAFVADGAVLPRRSGVDDRPLPDGLPFSSPDSLRVHVDLPHRGRISGMGVPEGISLIVGGGFHGKSTLLRALENGIYDHIPGDGRELVVCRDDTVKVRAEDGRRVHRVDVSPFVSHLPTGTDTSDFSTDNASGSTSQAASLVESVEAGARVLLLDEDTAATNLMIRDARMQSLVAKESEPLTPFLDLIRPLHRQQGVSTVLVMGGSGDYMDVADRVVMMDSYRTYEITDRAREVAANPTGRHAEAEHFPSVRARVPDPRSISTDRPKVRSRGTDALTLGEATVELRAVEQLVDPSQVTGIGLALVTCVRSGLLDGTRTIAEILDAFGGEVDKRGIAAVDERYVGDFAVPRRFELAAALNRLRTLRVSAFRR</sequence>
<organism evidence="4 5">
    <name type="scientific">Halopolyspora algeriensis</name>
    <dbReference type="NCBI Taxonomy" id="1500506"/>
    <lineage>
        <taxon>Bacteria</taxon>
        <taxon>Bacillati</taxon>
        <taxon>Actinomycetota</taxon>
        <taxon>Actinomycetes</taxon>
        <taxon>Actinomycetes incertae sedis</taxon>
        <taxon>Halopolyspora</taxon>
    </lineage>
</organism>
<reference evidence="4 5" key="1">
    <citation type="submission" date="2018-07" db="EMBL/GenBank/DDBJ databases">
        <title>Genomic Encyclopedia of Type Strains, Phase III (KMG-III): the genomes of soil and plant-associated and newly described type strains.</title>
        <authorList>
            <person name="Whitman W."/>
        </authorList>
    </citation>
    <scope>NUCLEOTIDE SEQUENCE [LARGE SCALE GENOMIC DNA]</scope>
    <source>
        <strain evidence="4 5">CECT 8575</strain>
    </source>
</reference>
<dbReference type="InterPro" id="IPR046834">
    <property type="entry name" value="ABC_ATPase_C"/>
</dbReference>
<dbReference type="Pfam" id="PF09818">
    <property type="entry name" value="ABC_ATPase"/>
    <property type="match status" value="1"/>
</dbReference>
<feature type="domain" description="ATPase of the ABC class C-terminal" evidence="1">
    <location>
        <begin position="146"/>
        <end position="417"/>
    </location>
</feature>
<accession>A0A368VW17</accession>
<evidence type="ECO:0000259" key="2">
    <source>
        <dbReference type="Pfam" id="PF20446"/>
    </source>
</evidence>
<dbReference type="AlphaFoldDB" id="A0A368VW17"/>